<dbReference type="InParanoid" id="K3WIR1"/>
<protein>
    <submittedName>
        <fullName evidence="1">Uncharacterized protein</fullName>
    </submittedName>
</protein>
<reference evidence="2" key="1">
    <citation type="journal article" date="2010" name="Genome Biol.">
        <title>Genome sequence of the necrotrophic plant pathogen Pythium ultimum reveals original pathogenicity mechanisms and effector repertoire.</title>
        <authorList>
            <person name="Levesque C.A."/>
            <person name="Brouwer H."/>
            <person name="Cano L."/>
            <person name="Hamilton J.P."/>
            <person name="Holt C."/>
            <person name="Huitema E."/>
            <person name="Raffaele S."/>
            <person name="Robideau G.P."/>
            <person name="Thines M."/>
            <person name="Win J."/>
            <person name="Zerillo M.M."/>
            <person name="Beakes G.W."/>
            <person name="Boore J.L."/>
            <person name="Busam D."/>
            <person name="Dumas B."/>
            <person name="Ferriera S."/>
            <person name="Fuerstenberg S.I."/>
            <person name="Gachon C.M."/>
            <person name="Gaulin E."/>
            <person name="Govers F."/>
            <person name="Grenville-Briggs L."/>
            <person name="Horner N."/>
            <person name="Hostetler J."/>
            <person name="Jiang R.H."/>
            <person name="Johnson J."/>
            <person name="Krajaejun T."/>
            <person name="Lin H."/>
            <person name="Meijer H.J."/>
            <person name="Moore B."/>
            <person name="Morris P."/>
            <person name="Phuntmart V."/>
            <person name="Puiu D."/>
            <person name="Shetty J."/>
            <person name="Stajich J.E."/>
            <person name="Tripathy S."/>
            <person name="Wawra S."/>
            <person name="van West P."/>
            <person name="Whitty B.R."/>
            <person name="Coutinho P.M."/>
            <person name="Henrissat B."/>
            <person name="Martin F."/>
            <person name="Thomas P.D."/>
            <person name="Tyler B.M."/>
            <person name="De Vries R.P."/>
            <person name="Kamoun S."/>
            <person name="Yandell M."/>
            <person name="Tisserat N."/>
            <person name="Buell C.R."/>
        </authorList>
    </citation>
    <scope>NUCLEOTIDE SEQUENCE</scope>
    <source>
        <strain evidence="2">DAOM:BR144</strain>
    </source>
</reference>
<dbReference type="InterPro" id="IPR001611">
    <property type="entry name" value="Leu-rich_rpt"/>
</dbReference>
<organism evidence="1 2">
    <name type="scientific">Globisporangium ultimum (strain ATCC 200006 / CBS 805.95 / DAOM BR144)</name>
    <name type="common">Pythium ultimum</name>
    <dbReference type="NCBI Taxonomy" id="431595"/>
    <lineage>
        <taxon>Eukaryota</taxon>
        <taxon>Sar</taxon>
        <taxon>Stramenopiles</taxon>
        <taxon>Oomycota</taxon>
        <taxon>Peronosporomycetes</taxon>
        <taxon>Pythiales</taxon>
        <taxon>Pythiaceae</taxon>
        <taxon>Globisporangium</taxon>
    </lineage>
</organism>
<dbReference type="Proteomes" id="UP000019132">
    <property type="component" value="Unassembled WGS sequence"/>
</dbReference>
<dbReference type="EMBL" id="GL376564">
    <property type="status" value="NOT_ANNOTATED_CDS"/>
    <property type="molecule type" value="Genomic_DNA"/>
</dbReference>
<dbReference type="EnsemblProtists" id="PYU1_T004853">
    <property type="protein sequence ID" value="PYU1_T004853"/>
    <property type="gene ID" value="PYU1_G004842"/>
</dbReference>
<sequence length="412" mass="44942">MPRAAGNGDGANRVWCRDVNDKRRCEPQNPKVVAALGVYSPTHSFRRDLLAYCRLVGVTPHPKLLPMHPDEEEAQGAEMNVSASASGNSLYDLSETETITIKNWQLDHGNCEGLCFALALCPKIHSVCLFNVQLDATQLALVCDVIPKTKAQSLQLEWNDSVRVNEALDSEKVASPAVVEPADPEQPAPAPAAEDFSTVYAQLLEVHSPLVCLSLRANGITPIGAVKLAKALRHNTTLQSLNLFQNQIGDEGALAIAHALPYNTILKTISVANNGITGEGAKALINAITQYEAPASLLKLIEDAESKIQAEIDHAKKAKKKIDRHTAMQNLGLPIMEVINGVQYAPGNAVLEELILSGNDAITETNAITISEILHRFQTKLQTHLRRVKLQRIPSLRPIHQRGQKLSEFILF</sequence>
<dbReference type="PANTHER" id="PTHR46984:SF1">
    <property type="entry name" value="LEUCINE-RICH REPEAT-CONTAINING PROTEIN 71"/>
    <property type="match status" value="1"/>
</dbReference>
<dbReference type="InterPro" id="IPR053040">
    <property type="entry name" value="LRR-containing_protein_71"/>
</dbReference>
<reference evidence="1" key="3">
    <citation type="submission" date="2015-02" db="UniProtKB">
        <authorList>
            <consortium name="EnsemblProtists"/>
        </authorList>
    </citation>
    <scope>IDENTIFICATION</scope>
    <source>
        <strain evidence="1">DAOM BR144</strain>
    </source>
</reference>
<dbReference type="OMA" id="VWSPEAN"/>
<dbReference type="SMART" id="SM00368">
    <property type="entry name" value="LRR_RI"/>
    <property type="match status" value="4"/>
</dbReference>
<evidence type="ECO:0000313" key="2">
    <source>
        <dbReference type="Proteomes" id="UP000019132"/>
    </source>
</evidence>
<dbReference type="SUPFAM" id="SSF52047">
    <property type="entry name" value="RNI-like"/>
    <property type="match status" value="1"/>
</dbReference>
<dbReference type="eggNOG" id="KOG4308">
    <property type="taxonomic scope" value="Eukaryota"/>
</dbReference>
<reference evidence="2" key="2">
    <citation type="submission" date="2010-04" db="EMBL/GenBank/DDBJ databases">
        <authorList>
            <person name="Buell R."/>
            <person name="Hamilton J."/>
            <person name="Hostetler J."/>
        </authorList>
    </citation>
    <scope>NUCLEOTIDE SEQUENCE [LARGE SCALE GENOMIC DNA]</scope>
    <source>
        <strain evidence="2">DAOM:BR144</strain>
    </source>
</reference>
<dbReference type="Pfam" id="PF13516">
    <property type="entry name" value="LRR_6"/>
    <property type="match status" value="2"/>
</dbReference>
<dbReference type="AlphaFoldDB" id="K3WIR1"/>
<evidence type="ECO:0000313" key="1">
    <source>
        <dbReference type="EnsemblProtists" id="PYU1_T004853"/>
    </source>
</evidence>
<accession>K3WIR1</accession>
<keyword evidence="2" id="KW-1185">Reference proteome</keyword>
<dbReference type="PANTHER" id="PTHR46984">
    <property type="entry name" value="LEUCINE-RICH REPEAT-CONTAINING PROTEIN 71"/>
    <property type="match status" value="1"/>
</dbReference>
<dbReference type="STRING" id="431595.K3WIR1"/>
<name>K3WIR1_GLOUD</name>
<dbReference type="VEuPathDB" id="FungiDB:PYU1_G004842"/>
<dbReference type="InterPro" id="IPR032675">
    <property type="entry name" value="LRR_dom_sf"/>
</dbReference>
<dbReference type="Gene3D" id="3.80.10.10">
    <property type="entry name" value="Ribonuclease Inhibitor"/>
    <property type="match status" value="1"/>
</dbReference>
<dbReference type="HOGENOM" id="CLU_742865_0_0_1"/>
<proteinExistence type="predicted"/>